<dbReference type="GO" id="GO:0016051">
    <property type="term" value="P:carbohydrate biosynthetic process"/>
    <property type="evidence" value="ECO:0007669"/>
    <property type="project" value="InterPro"/>
</dbReference>
<comment type="subcellular location">
    <subcellularLocation>
        <location evidence="1 9">Golgi apparatus membrane</location>
        <topology evidence="1 9">Single-pass type II membrane protein</topology>
    </subcellularLocation>
</comment>
<dbReference type="Proteomes" id="UP000085678">
    <property type="component" value="Unplaced"/>
</dbReference>
<evidence type="ECO:0000313" key="11">
    <source>
        <dbReference type="Proteomes" id="UP000085678"/>
    </source>
</evidence>
<feature type="signal peptide" evidence="10">
    <location>
        <begin position="1"/>
        <end position="21"/>
    </location>
</feature>
<keyword evidence="11" id="KW-1185">Reference proteome</keyword>
<dbReference type="PANTHER" id="PTHR12137">
    <property type="entry name" value="CARBOHYDRATE SULFOTRANSFERASE"/>
    <property type="match status" value="1"/>
</dbReference>
<dbReference type="Pfam" id="PF03567">
    <property type="entry name" value="Sulfotransfer_2"/>
    <property type="match status" value="1"/>
</dbReference>
<keyword evidence="3 9" id="KW-0808">Transferase</keyword>
<dbReference type="InParanoid" id="A0A1S3IAR3"/>
<evidence type="ECO:0000256" key="6">
    <source>
        <dbReference type="ARBA" id="ARBA00023034"/>
    </source>
</evidence>
<keyword evidence="9" id="KW-0735">Signal-anchor</keyword>
<name>A0A1S3IAR3_LINAN</name>
<sequence length="325" mass="38486">MQTRRVCLIAVFCICITSILHLVFNNGVGDSHDGLSCMKTTKWDAVPEHWKLENNRRKQYAKEMCRSFGIPKPFNISDIGQITQLYVDDRHGLLFCEVPKVGCTNWKKLLLYLTHNYNYTEAMSLSQEDVHMRVLSFVTPLARFNEYGRKYRLQNYLKFMMVRHPMERVVSAYVDKLEDDHDPYLLWLGKRILKKYRKNPSEDALKTGRSVTFQEFINYLLDETKTKWGKKNIDIHWRTYDNLCHPCSIDYDVIGKYETLETDSNNILDMIGSQIRYPSFNKSSKTATFMDKYYKQLSPGIVQKIWELYRRDAEIYGYDYSVKQN</sequence>
<evidence type="ECO:0000256" key="9">
    <source>
        <dbReference type="RuleBase" id="RU364020"/>
    </source>
</evidence>
<reference evidence="12" key="1">
    <citation type="submission" date="2025-08" db="UniProtKB">
        <authorList>
            <consortium name="RefSeq"/>
        </authorList>
    </citation>
    <scope>IDENTIFICATION</scope>
    <source>
        <tissue evidence="12">Gonads</tissue>
    </source>
</reference>
<keyword evidence="6 9" id="KW-0333">Golgi apparatus</keyword>
<keyword evidence="8 9" id="KW-0325">Glycoprotein</keyword>
<dbReference type="InterPro" id="IPR018011">
    <property type="entry name" value="Carb_sulfotrans_8-10"/>
</dbReference>
<keyword evidence="4" id="KW-0812">Transmembrane</keyword>
<dbReference type="GO" id="GO:0000139">
    <property type="term" value="C:Golgi membrane"/>
    <property type="evidence" value="ECO:0007669"/>
    <property type="project" value="UniProtKB-SubCell"/>
</dbReference>
<gene>
    <name evidence="12" type="primary">LOC106162269</name>
</gene>
<dbReference type="KEGG" id="lak:106162269"/>
<dbReference type="RefSeq" id="XP_013394946.1">
    <property type="nucleotide sequence ID" value="XM_013539492.1"/>
</dbReference>
<keyword evidence="7" id="KW-0472">Membrane</keyword>
<dbReference type="OrthoDB" id="2019940at2759"/>
<dbReference type="EC" id="2.8.2.-" evidence="9"/>
<comment type="similarity">
    <text evidence="2 9">Belongs to the sulfotransferase 2 family.</text>
</comment>
<evidence type="ECO:0000256" key="1">
    <source>
        <dbReference type="ARBA" id="ARBA00004323"/>
    </source>
</evidence>
<evidence type="ECO:0000256" key="4">
    <source>
        <dbReference type="ARBA" id="ARBA00022692"/>
    </source>
</evidence>
<organism evidence="11 12">
    <name type="scientific">Lingula anatina</name>
    <name type="common">Brachiopod</name>
    <name type="synonym">Lingula unguis</name>
    <dbReference type="NCBI Taxonomy" id="7574"/>
    <lineage>
        <taxon>Eukaryota</taxon>
        <taxon>Metazoa</taxon>
        <taxon>Spiralia</taxon>
        <taxon>Lophotrochozoa</taxon>
        <taxon>Brachiopoda</taxon>
        <taxon>Linguliformea</taxon>
        <taxon>Lingulata</taxon>
        <taxon>Lingulida</taxon>
        <taxon>Linguloidea</taxon>
        <taxon>Lingulidae</taxon>
        <taxon>Lingula</taxon>
    </lineage>
</organism>
<keyword evidence="5" id="KW-1133">Transmembrane helix</keyword>
<evidence type="ECO:0000313" key="12">
    <source>
        <dbReference type="RefSeq" id="XP_013394946.1"/>
    </source>
</evidence>
<accession>A0A1S3IAR3</accession>
<feature type="chain" id="PRO_5010230061" description="Carbohydrate sulfotransferase" evidence="10">
    <location>
        <begin position="22"/>
        <end position="325"/>
    </location>
</feature>
<keyword evidence="9" id="KW-0119">Carbohydrate metabolism</keyword>
<evidence type="ECO:0000256" key="7">
    <source>
        <dbReference type="ARBA" id="ARBA00023136"/>
    </source>
</evidence>
<evidence type="ECO:0000256" key="5">
    <source>
        <dbReference type="ARBA" id="ARBA00022989"/>
    </source>
</evidence>
<proteinExistence type="inferred from homology"/>
<dbReference type="InterPro" id="IPR027417">
    <property type="entry name" value="P-loop_NTPase"/>
</dbReference>
<evidence type="ECO:0000256" key="3">
    <source>
        <dbReference type="ARBA" id="ARBA00022679"/>
    </source>
</evidence>
<evidence type="ECO:0000256" key="10">
    <source>
        <dbReference type="SAM" id="SignalP"/>
    </source>
</evidence>
<dbReference type="Gene3D" id="3.40.50.300">
    <property type="entry name" value="P-loop containing nucleotide triphosphate hydrolases"/>
    <property type="match status" value="1"/>
</dbReference>
<keyword evidence="10" id="KW-0732">Signal</keyword>
<dbReference type="GO" id="GO:0008146">
    <property type="term" value="F:sulfotransferase activity"/>
    <property type="evidence" value="ECO:0007669"/>
    <property type="project" value="InterPro"/>
</dbReference>
<evidence type="ECO:0000256" key="2">
    <source>
        <dbReference type="ARBA" id="ARBA00006339"/>
    </source>
</evidence>
<dbReference type="GeneID" id="106162269"/>
<dbReference type="InterPro" id="IPR005331">
    <property type="entry name" value="Sulfotransferase"/>
</dbReference>
<dbReference type="AlphaFoldDB" id="A0A1S3IAR3"/>
<protein>
    <recommendedName>
        <fullName evidence="9">Carbohydrate sulfotransferase</fullName>
        <ecNumber evidence="9">2.8.2.-</ecNumber>
    </recommendedName>
</protein>
<dbReference type="PANTHER" id="PTHR12137:SF54">
    <property type="entry name" value="CARBOHYDRATE SULFOTRANSFERASE"/>
    <property type="match status" value="1"/>
</dbReference>
<evidence type="ECO:0000256" key="8">
    <source>
        <dbReference type="ARBA" id="ARBA00023180"/>
    </source>
</evidence>